<dbReference type="InterPro" id="IPR051785">
    <property type="entry name" value="MMCE/EMCE_epimerase"/>
</dbReference>
<evidence type="ECO:0000313" key="3">
    <source>
        <dbReference type="EMBL" id="AWH93078.1"/>
    </source>
</evidence>
<dbReference type="GO" id="GO:0046872">
    <property type="term" value="F:metal ion binding"/>
    <property type="evidence" value="ECO:0007669"/>
    <property type="project" value="UniProtKB-KW"/>
</dbReference>
<dbReference type="GO" id="GO:0004493">
    <property type="term" value="F:methylmalonyl-CoA epimerase activity"/>
    <property type="evidence" value="ECO:0007669"/>
    <property type="project" value="TreeGrafter"/>
</dbReference>
<protein>
    <recommendedName>
        <fullName evidence="2">VOC domain-containing protein</fullName>
    </recommendedName>
</protein>
<name>A0A2S1R9V8_9ACTN</name>
<evidence type="ECO:0000259" key="2">
    <source>
        <dbReference type="PROSITE" id="PS51819"/>
    </source>
</evidence>
<feature type="domain" description="VOC" evidence="2">
    <location>
        <begin position="2"/>
        <end position="138"/>
    </location>
</feature>
<dbReference type="AlphaFoldDB" id="A0A2S1R9V8"/>
<dbReference type="RefSeq" id="WP_108848374.1">
    <property type="nucleotide sequence ID" value="NZ_CP015449.1"/>
</dbReference>
<dbReference type="InterPro" id="IPR037523">
    <property type="entry name" value="VOC_core"/>
</dbReference>
<gene>
    <name evidence="3" type="ORF">A6035_13870</name>
</gene>
<dbReference type="PANTHER" id="PTHR43048">
    <property type="entry name" value="METHYLMALONYL-COA EPIMERASE"/>
    <property type="match status" value="1"/>
</dbReference>
<dbReference type="GO" id="GO:0046491">
    <property type="term" value="P:L-methylmalonyl-CoA metabolic process"/>
    <property type="evidence" value="ECO:0007669"/>
    <property type="project" value="TreeGrafter"/>
</dbReference>
<dbReference type="EMBL" id="CP015449">
    <property type="protein sequence ID" value="AWH93078.1"/>
    <property type="molecule type" value="Genomic_DNA"/>
</dbReference>
<accession>A0A2S1R9V8</accession>
<dbReference type="OrthoDB" id="9794917at2"/>
<dbReference type="Proteomes" id="UP000244928">
    <property type="component" value="Chromosome"/>
</dbReference>
<dbReference type="Pfam" id="PF00903">
    <property type="entry name" value="Glyoxalase"/>
    <property type="match status" value="1"/>
</dbReference>
<dbReference type="PANTHER" id="PTHR43048:SF3">
    <property type="entry name" value="METHYLMALONYL-COA EPIMERASE, MITOCHONDRIAL"/>
    <property type="match status" value="1"/>
</dbReference>
<organism evidence="3 4">
    <name type="scientific">Dietzia lutea</name>
    <dbReference type="NCBI Taxonomy" id="546160"/>
    <lineage>
        <taxon>Bacteria</taxon>
        <taxon>Bacillati</taxon>
        <taxon>Actinomycetota</taxon>
        <taxon>Actinomycetes</taxon>
        <taxon>Mycobacteriales</taxon>
        <taxon>Dietziaceae</taxon>
        <taxon>Dietzia</taxon>
    </lineage>
</organism>
<evidence type="ECO:0000256" key="1">
    <source>
        <dbReference type="ARBA" id="ARBA00022723"/>
    </source>
</evidence>
<dbReference type="InterPro" id="IPR029068">
    <property type="entry name" value="Glyas_Bleomycin-R_OHBP_Dase"/>
</dbReference>
<reference evidence="3 4" key="1">
    <citation type="submission" date="2016-04" db="EMBL/GenBank/DDBJ databases">
        <title>Complete genome sequence of Dietzia lutea YIM 80766T, a strain isolated from desert soil in Egypt.</title>
        <authorList>
            <person name="Zhao J."/>
            <person name="Hu B."/>
            <person name="Geng S."/>
            <person name="Nie Y."/>
            <person name="Tang Y."/>
        </authorList>
    </citation>
    <scope>NUCLEOTIDE SEQUENCE [LARGE SCALE GENOMIC DNA]</scope>
    <source>
        <strain evidence="3 4">YIM 80766</strain>
    </source>
</reference>
<dbReference type="Gene3D" id="3.10.180.10">
    <property type="entry name" value="2,3-Dihydroxybiphenyl 1,2-Dioxygenase, domain 1"/>
    <property type="match status" value="1"/>
</dbReference>
<evidence type="ECO:0000313" key="4">
    <source>
        <dbReference type="Proteomes" id="UP000244928"/>
    </source>
</evidence>
<sequence length="150" mass="16165">MSTESIETAMVVGDARACAAFYRDVLGFEVTREVDLPTAMTDGLGLGDGGRLIWVTAPDGSVVKFFDGGGRRYRPPTQDESGYAHHFITLYVRSLRATLERAQTAGAATQTEPVAVPNGNTICFLRDPAGHTLELIERPANPRAAAEGRR</sequence>
<dbReference type="CDD" id="cd06587">
    <property type="entry name" value="VOC"/>
    <property type="match status" value="1"/>
</dbReference>
<proteinExistence type="predicted"/>
<dbReference type="InterPro" id="IPR004360">
    <property type="entry name" value="Glyas_Fos-R_dOase_dom"/>
</dbReference>
<keyword evidence="4" id="KW-1185">Reference proteome</keyword>
<dbReference type="PROSITE" id="PS51819">
    <property type="entry name" value="VOC"/>
    <property type="match status" value="1"/>
</dbReference>
<dbReference type="KEGG" id="dlu:A6035_13870"/>
<dbReference type="SUPFAM" id="SSF54593">
    <property type="entry name" value="Glyoxalase/Bleomycin resistance protein/Dihydroxybiphenyl dioxygenase"/>
    <property type="match status" value="1"/>
</dbReference>
<keyword evidence="1" id="KW-0479">Metal-binding</keyword>